<evidence type="ECO:0000256" key="2">
    <source>
        <dbReference type="SAM" id="Phobius"/>
    </source>
</evidence>
<dbReference type="AlphaFoldDB" id="A0A5J4UMK9"/>
<keyword evidence="2" id="KW-1133">Transmembrane helix</keyword>
<keyword evidence="2" id="KW-0472">Membrane</keyword>
<keyword evidence="2" id="KW-0812">Transmembrane</keyword>
<evidence type="ECO:0000313" key="3">
    <source>
        <dbReference type="EMBL" id="KAA6371464.1"/>
    </source>
</evidence>
<feature type="region of interest" description="Disordered" evidence="1">
    <location>
        <begin position="287"/>
        <end position="340"/>
    </location>
</feature>
<dbReference type="EMBL" id="SNRW01014435">
    <property type="protein sequence ID" value="KAA6371464.1"/>
    <property type="molecule type" value="Genomic_DNA"/>
</dbReference>
<proteinExistence type="predicted"/>
<sequence length="340" mass="40016">GSLKLLRPKYEKSVEAQQRGGEMAVQISKQGEKRSKQGETQGIGYMPHRGRGRLFLQDIEPHKIMIYSLLNLFGVIFNVYNLAFAIDMLGHILVHINQCHNHTKEEKEEIEKKWEIELKKNPLIKREEDETKCFYSSGFCDCGEDMKGINIPKLWKCVCGNLEKNENNEDEFINNTEGRRIDNIIQRSKIMKGELKKEEELKQDDKDLDEEVNLIDEEKKKQDINEGVGSFMWSCPDQEVFPPYSIVDTKKAMQWSQEGKNVVFLGKMTREFLYSMKGEWNNIIKKEKTKDLNKKEKMKQEEKEKDKLADNEIEEQNDEFRKIMNTKEKQHDLEKEKRNG</sequence>
<reference evidence="3 4" key="1">
    <citation type="submission" date="2019-03" db="EMBL/GenBank/DDBJ databases">
        <title>Single cell metagenomics reveals metabolic interactions within the superorganism composed of flagellate Streblomastix strix and complex community of Bacteroidetes bacteria on its surface.</title>
        <authorList>
            <person name="Treitli S.C."/>
            <person name="Kolisko M."/>
            <person name="Husnik F."/>
            <person name="Keeling P."/>
            <person name="Hampl V."/>
        </authorList>
    </citation>
    <scope>NUCLEOTIDE SEQUENCE [LARGE SCALE GENOMIC DNA]</scope>
    <source>
        <strain evidence="3">ST1C</strain>
    </source>
</reference>
<accession>A0A5J4UMK9</accession>
<name>A0A5J4UMK9_9EUKA</name>
<dbReference type="Proteomes" id="UP000324800">
    <property type="component" value="Unassembled WGS sequence"/>
</dbReference>
<feature type="transmembrane region" description="Helical" evidence="2">
    <location>
        <begin position="69"/>
        <end position="94"/>
    </location>
</feature>
<feature type="compositionally biased region" description="Basic and acidic residues" evidence="1">
    <location>
        <begin position="287"/>
        <end position="310"/>
    </location>
</feature>
<evidence type="ECO:0000256" key="1">
    <source>
        <dbReference type="SAM" id="MobiDB-lite"/>
    </source>
</evidence>
<feature type="non-terminal residue" evidence="3">
    <location>
        <position position="1"/>
    </location>
</feature>
<gene>
    <name evidence="3" type="ORF">EZS28_033009</name>
</gene>
<evidence type="ECO:0000313" key="4">
    <source>
        <dbReference type="Proteomes" id="UP000324800"/>
    </source>
</evidence>
<protein>
    <submittedName>
        <fullName evidence="3">Uncharacterized protein</fullName>
    </submittedName>
</protein>
<organism evidence="3 4">
    <name type="scientific">Streblomastix strix</name>
    <dbReference type="NCBI Taxonomy" id="222440"/>
    <lineage>
        <taxon>Eukaryota</taxon>
        <taxon>Metamonada</taxon>
        <taxon>Preaxostyla</taxon>
        <taxon>Oxymonadida</taxon>
        <taxon>Streblomastigidae</taxon>
        <taxon>Streblomastix</taxon>
    </lineage>
</organism>
<comment type="caution">
    <text evidence="3">The sequence shown here is derived from an EMBL/GenBank/DDBJ whole genome shotgun (WGS) entry which is preliminary data.</text>
</comment>
<feature type="compositionally biased region" description="Basic and acidic residues" evidence="1">
    <location>
        <begin position="318"/>
        <end position="340"/>
    </location>
</feature>
<feature type="region of interest" description="Disordered" evidence="1">
    <location>
        <begin position="21"/>
        <end position="45"/>
    </location>
</feature>